<evidence type="ECO:0000313" key="1">
    <source>
        <dbReference type="EMBL" id="SVD93806.1"/>
    </source>
</evidence>
<sequence>AGVETTVPIDFAYGATYTATLTGQGGAPYQAVSEEIDVTCPAPPVEIAAFDCVNYPGLIQVIGDPPFGFHIKQLSLKTGEYTEIYSLPFNRTPAFGGLNAVGVNPVDFIAYGLMKLPGKDAPSYLVRFDKENVVFLARVPEHSAAGGVDDDGAFVWEKHTNLYAIDGIAEMEGFASPDDALDLSGINPSVTRQFDGVVSDIATVRVDLGDGEGSYVMGVRPDRRMGIYRYDDRKEGAWRVDLSEADGSAGKIPKVPFG</sequence>
<name>A0A382ZE27_9ZZZZ</name>
<organism evidence="1">
    <name type="scientific">marine metagenome</name>
    <dbReference type="NCBI Taxonomy" id="408172"/>
    <lineage>
        <taxon>unclassified sequences</taxon>
        <taxon>metagenomes</taxon>
        <taxon>ecological metagenomes</taxon>
    </lineage>
</organism>
<dbReference type="AlphaFoldDB" id="A0A382ZE27"/>
<dbReference type="EMBL" id="UINC01183186">
    <property type="protein sequence ID" value="SVD93806.1"/>
    <property type="molecule type" value="Genomic_DNA"/>
</dbReference>
<feature type="non-terminal residue" evidence="1">
    <location>
        <position position="1"/>
    </location>
</feature>
<gene>
    <name evidence="1" type="ORF">METZ01_LOCUS446660</name>
</gene>
<reference evidence="1" key="1">
    <citation type="submission" date="2018-05" db="EMBL/GenBank/DDBJ databases">
        <authorList>
            <person name="Lanie J.A."/>
            <person name="Ng W.-L."/>
            <person name="Kazmierczak K.M."/>
            <person name="Andrzejewski T.M."/>
            <person name="Davidsen T.M."/>
            <person name="Wayne K.J."/>
            <person name="Tettelin H."/>
            <person name="Glass J.I."/>
            <person name="Rusch D."/>
            <person name="Podicherti R."/>
            <person name="Tsui H.-C.T."/>
            <person name="Winkler M.E."/>
        </authorList>
    </citation>
    <scope>NUCLEOTIDE SEQUENCE</scope>
</reference>
<accession>A0A382ZE27</accession>
<protein>
    <recommendedName>
        <fullName evidence="2">Phytase-like domain-containing protein</fullName>
    </recommendedName>
</protein>
<feature type="non-terminal residue" evidence="1">
    <location>
        <position position="258"/>
    </location>
</feature>
<evidence type="ECO:0008006" key="2">
    <source>
        <dbReference type="Google" id="ProtNLM"/>
    </source>
</evidence>
<proteinExistence type="predicted"/>